<organism evidence="2">
    <name type="scientific">marine sediment metagenome</name>
    <dbReference type="NCBI Taxonomy" id="412755"/>
    <lineage>
        <taxon>unclassified sequences</taxon>
        <taxon>metagenomes</taxon>
        <taxon>ecological metagenomes</taxon>
    </lineage>
</organism>
<keyword evidence="1" id="KW-0812">Transmembrane</keyword>
<evidence type="ECO:0000313" key="2">
    <source>
        <dbReference type="EMBL" id="GAF91165.1"/>
    </source>
</evidence>
<feature type="transmembrane region" description="Helical" evidence="1">
    <location>
        <begin position="58"/>
        <end position="81"/>
    </location>
</feature>
<keyword evidence="1" id="KW-0472">Membrane</keyword>
<gene>
    <name evidence="2" type="ORF">S01H1_20966</name>
</gene>
<dbReference type="AlphaFoldDB" id="X0URQ5"/>
<keyword evidence="1" id="KW-1133">Transmembrane helix</keyword>
<reference evidence="2" key="1">
    <citation type="journal article" date="2014" name="Front. Microbiol.">
        <title>High frequency of phylogenetically diverse reductive dehalogenase-homologous genes in deep subseafloor sedimentary metagenomes.</title>
        <authorList>
            <person name="Kawai M."/>
            <person name="Futagami T."/>
            <person name="Toyoda A."/>
            <person name="Takaki Y."/>
            <person name="Nishi S."/>
            <person name="Hori S."/>
            <person name="Arai W."/>
            <person name="Tsubouchi T."/>
            <person name="Morono Y."/>
            <person name="Uchiyama I."/>
            <person name="Ito T."/>
            <person name="Fujiyama A."/>
            <person name="Inagaki F."/>
            <person name="Takami H."/>
        </authorList>
    </citation>
    <scope>NUCLEOTIDE SEQUENCE</scope>
    <source>
        <strain evidence="2">Expedition CK06-06</strain>
    </source>
</reference>
<feature type="transmembrane region" description="Helical" evidence="1">
    <location>
        <begin position="26"/>
        <end position="46"/>
    </location>
</feature>
<sequence>MPIYNQPNFTAGIDDALIDVAREVGAFIPMTLFFIWFVIFLGGVVAQGKRKGSSDFPMWSAIASIGTLLVALPMTLTLGLIPANVPIIAIILAVTIFSGVWLFLDRNRNEV</sequence>
<name>X0URQ5_9ZZZZ</name>
<accession>X0URQ5</accession>
<evidence type="ECO:0000256" key="1">
    <source>
        <dbReference type="SAM" id="Phobius"/>
    </source>
</evidence>
<comment type="caution">
    <text evidence="2">The sequence shown here is derived from an EMBL/GenBank/DDBJ whole genome shotgun (WGS) entry which is preliminary data.</text>
</comment>
<proteinExistence type="predicted"/>
<dbReference type="EMBL" id="BARS01011550">
    <property type="protein sequence ID" value="GAF91165.1"/>
    <property type="molecule type" value="Genomic_DNA"/>
</dbReference>
<protein>
    <submittedName>
        <fullName evidence="2">Uncharacterized protein</fullName>
    </submittedName>
</protein>
<feature type="transmembrane region" description="Helical" evidence="1">
    <location>
        <begin position="87"/>
        <end position="104"/>
    </location>
</feature>